<dbReference type="Pfam" id="PF02254">
    <property type="entry name" value="TrkA_N"/>
    <property type="match status" value="1"/>
</dbReference>
<feature type="transmembrane region" description="Helical" evidence="10">
    <location>
        <begin position="261"/>
        <end position="283"/>
    </location>
</feature>
<protein>
    <recommendedName>
        <fullName evidence="12">RCK N-terminal domain-containing protein</fullName>
    </recommendedName>
</protein>
<evidence type="ECO:0000256" key="11">
    <source>
        <dbReference type="SAM" id="SignalP"/>
    </source>
</evidence>
<dbReference type="InterPro" id="IPR006153">
    <property type="entry name" value="Cation/H_exchanger_TM"/>
</dbReference>
<evidence type="ECO:0000256" key="2">
    <source>
        <dbReference type="ARBA" id="ARBA00022448"/>
    </source>
</evidence>
<name>A0AAD2FFF0_9STRA</name>
<feature type="transmembrane region" description="Helical" evidence="10">
    <location>
        <begin position="229"/>
        <end position="249"/>
    </location>
</feature>
<sequence length="844" mass="90804">MGRGLQRSLVTILFLSKLRASDGFQTTTPSRRIPNVPIPKVLPPITTTKNHNHHHYHHHQALKHGCKRQRRSTSSELMLVPDPSILQHSTSGTAEFLMAKAQLDFSLPFQDMANNLSRSMRIAIPNARSSVPEEATEIVLGSMGMDLLIFLASSVLVTTAANAIKITPILGYLILGALLGPNGLDIFSNAQADVGLGDFGILFLLFSEGLEVTSVRLRKLANYLPLGMAQISLTTGIITAALLALGKYAPSTSAFLNIRDPIQACILAVTCTLSTSAFIFPVLKEREWEEEQSGASATTILLLQDLLVAPLLVLLPYLVGSGPTDYAAIGFLTLKATVGFGGVIFLGSLILQQIFGMVSQTRSSETFVALCLLVSAGMGEIAKTLGLTDTAGAFAAGVLLANTNYRAQIQADILPFKGILLGIFFMDAGSNFDLNLVLQEWQYVFGGSAALVAIKALTLFGATNVPKRFERNRLPTVDGIRIAILLAGGGEFAFVVLALAGKIGVLSDDLIAILTAIVLVTMGITPILGDVAALVSQPFEIDETDIDEVNAKDDIQDIAAQIEVAEDSIVVCGHAEIGRAVLRKLVEFRDSSRDESFSNSERGIPDIVAFSRNPSLVDSVLTPAPGAIVLYGDGNNPTVIKSSGVTNPKGIFVTYNDGNVVLAATARLRAAFPDTPIYARASKRRDSRNLRLAGATTAVVEGDELARAIPDIMRGAWEGSLDAGDYDAYDELRQSAASAAQIPLTVADELIELYNSLDLCATGLIGRDEVVEMFRRTKRGFVASDSEIAEMEKWLKSSSVHVMDPLDRVEFCRLYARAPDFVKKSFGVIKQDQKPPRKQSRKQS</sequence>
<proteinExistence type="predicted"/>
<evidence type="ECO:0000256" key="3">
    <source>
        <dbReference type="ARBA" id="ARBA00022449"/>
    </source>
</evidence>
<keyword evidence="9 10" id="KW-0472">Membrane</keyword>
<keyword evidence="14" id="KW-1185">Reference proteome</keyword>
<feature type="transmembrane region" description="Helical" evidence="10">
    <location>
        <begin position="169"/>
        <end position="187"/>
    </location>
</feature>
<evidence type="ECO:0000256" key="4">
    <source>
        <dbReference type="ARBA" id="ARBA00022538"/>
    </source>
</evidence>
<keyword evidence="3" id="KW-0050">Antiport</keyword>
<dbReference type="Proteomes" id="UP001295423">
    <property type="component" value="Unassembled WGS sequence"/>
</dbReference>
<evidence type="ECO:0000256" key="7">
    <source>
        <dbReference type="ARBA" id="ARBA00022989"/>
    </source>
</evidence>
<dbReference type="PROSITE" id="PS51201">
    <property type="entry name" value="RCK_N"/>
    <property type="match status" value="1"/>
</dbReference>
<reference evidence="13" key="1">
    <citation type="submission" date="2023-08" db="EMBL/GenBank/DDBJ databases">
        <authorList>
            <person name="Audoor S."/>
            <person name="Bilcke G."/>
        </authorList>
    </citation>
    <scope>NUCLEOTIDE SEQUENCE</scope>
</reference>
<dbReference type="PANTHER" id="PTHR46157:SF4">
    <property type="entry name" value="K(+) EFFLUX ANTIPORTER 3, CHLOROPLASTIC"/>
    <property type="match status" value="1"/>
</dbReference>
<comment type="caution">
    <text evidence="13">The sequence shown here is derived from an EMBL/GenBank/DDBJ whole genome shotgun (WGS) entry which is preliminary data.</text>
</comment>
<feature type="transmembrane region" description="Helical" evidence="10">
    <location>
        <begin position="510"/>
        <end position="529"/>
    </location>
</feature>
<dbReference type="InterPro" id="IPR038770">
    <property type="entry name" value="Na+/solute_symporter_sf"/>
</dbReference>
<feature type="transmembrane region" description="Helical" evidence="10">
    <location>
        <begin position="295"/>
        <end position="320"/>
    </location>
</feature>
<evidence type="ECO:0000256" key="6">
    <source>
        <dbReference type="ARBA" id="ARBA00022958"/>
    </source>
</evidence>
<gene>
    <name evidence="13" type="ORF">CYCCA115_LOCUS525</name>
</gene>
<keyword evidence="7 10" id="KW-1133">Transmembrane helix</keyword>
<dbReference type="PANTHER" id="PTHR46157">
    <property type="entry name" value="K(+) EFFLUX ANTIPORTER 3, CHLOROPLASTIC"/>
    <property type="match status" value="1"/>
</dbReference>
<evidence type="ECO:0000256" key="9">
    <source>
        <dbReference type="ARBA" id="ARBA00023136"/>
    </source>
</evidence>
<keyword evidence="5 10" id="KW-0812">Transmembrane</keyword>
<feature type="transmembrane region" description="Helical" evidence="10">
    <location>
        <begin position="482"/>
        <end position="504"/>
    </location>
</feature>
<dbReference type="EMBL" id="CAKOGP040000001">
    <property type="protein sequence ID" value="CAJ1908822.1"/>
    <property type="molecule type" value="Genomic_DNA"/>
</dbReference>
<keyword evidence="11" id="KW-0732">Signal</keyword>
<evidence type="ECO:0000259" key="12">
    <source>
        <dbReference type="PROSITE" id="PS51201"/>
    </source>
</evidence>
<dbReference type="Gene3D" id="3.40.50.720">
    <property type="entry name" value="NAD(P)-binding Rossmann-like Domain"/>
    <property type="match status" value="1"/>
</dbReference>
<evidence type="ECO:0000256" key="1">
    <source>
        <dbReference type="ARBA" id="ARBA00004141"/>
    </source>
</evidence>
<evidence type="ECO:0000256" key="10">
    <source>
        <dbReference type="SAM" id="Phobius"/>
    </source>
</evidence>
<keyword evidence="2" id="KW-0813">Transport</keyword>
<feature type="transmembrane region" description="Helical" evidence="10">
    <location>
        <begin position="441"/>
        <end position="462"/>
    </location>
</feature>
<dbReference type="GO" id="GO:0015297">
    <property type="term" value="F:antiporter activity"/>
    <property type="evidence" value="ECO:0007669"/>
    <property type="project" value="UniProtKB-KW"/>
</dbReference>
<dbReference type="SUPFAM" id="SSF51735">
    <property type="entry name" value="NAD(P)-binding Rossmann-fold domains"/>
    <property type="match status" value="1"/>
</dbReference>
<dbReference type="InterPro" id="IPR003148">
    <property type="entry name" value="RCK_N"/>
</dbReference>
<feature type="signal peptide" evidence="11">
    <location>
        <begin position="1"/>
        <end position="23"/>
    </location>
</feature>
<evidence type="ECO:0000256" key="8">
    <source>
        <dbReference type="ARBA" id="ARBA00023065"/>
    </source>
</evidence>
<dbReference type="Gene3D" id="1.20.1530.20">
    <property type="match status" value="1"/>
</dbReference>
<feature type="chain" id="PRO_5042074741" description="RCK N-terminal domain-containing protein" evidence="11">
    <location>
        <begin position="24"/>
        <end position="844"/>
    </location>
</feature>
<evidence type="ECO:0000256" key="5">
    <source>
        <dbReference type="ARBA" id="ARBA00022692"/>
    </source>
</evidence>
<keyword evidence="4" id="KW-0633">Potassium transport</keyword>
<feature type="transmembrane region" description="Helical" evidence="10">
    <location>
        <begin position="199"/>
        <end position="217"/>
    </location>
</feature>
<keyword evidence="8" id="KW-0406">Ion transport</keyword>
<dbReference type="AlphaFoldDB" id="A0AAD2FFF0"/>
<feature type="domain" description="RCK N-terminal" evidence="12">
    <location>
        <begin position="566"/>
        <end position="700"/>
    </location>
</feature>
<evidence type="ECO:0000313" key="13">
    <source>
        <dbReference type="EMBL" id="CAJ1908822.1"/>
    </source>
</evidence>
<feature type="transmembrane region" description="Helical" evidence="10">
    <location>
        <begin position="326"/>
        <end position="351"/>
    </location>
</feature>
<comment type="subcellular location">
    <subcellularLocation>
        <location evidence="1">Membrane</location>
        <topology evidence="1">Multi-pass membrane protein</topology>
    </subcellularLocation>
</comment>
<dbReference type="InterPro" id="IPR036291">
    <property type="entry name" value="NAD(P)-bd_dom_sf"/>
</dbReference>
<organism evidence="13 14">
    <name type="scientific">Cylindrotheca closterium</name>
    <dbReference type="NCBI Taxonomy" id="2856"/>
    <lineage>
        <taxon>Eukaryota</taxon>
        <taxon>Sar</taxon>
        <taxon>Stramenopiles</taxon>
        <taxon>Ochrophyta</taxon>
        <taxon>Bacillariophyta</taxon>
        <taxon>Bacillariophyceae</taxon>
        <taxon>Bacillariophycidae</taxon>
        <taxon>Bacillariales</taxon>
        <taxon>Bacillariaceae</taxon>
        <taxon>Cylindrotheca</taxon>
    </lineage>
</organism>
<keyword evidence="6" id="KW-0630">Potassium</keyword>
<dbReference type="GO" id="GO:0016020">
    <property type="term" value="C:membrane"/>
    <property type="evidence" value="ECO:0007669"/>
    <property type="project" value="UniProtKB-SubCell"/>
</dbReference>
<evidence type="ECO:0000313" key="14">
    <source>
        <dbReference type="Proteomes" id="UP001295423"/>
    </source>
</evidence>
<dbReference type="GO" id="GO:0006813">
    <property type="term" value="P:potassium ion transport"/>
    <property type="evidence" value="ECO:0007669"/>
    <property type="project" value="UniProtKB-KW"/>
</dbReference>
<dbReference type="GO" id="GO:1902600">
    <property type="term" value="P:proton transmembrane transport"/>
    <property type="evidence" value="ECO:0007669"/>
    <property type="project" value="InterPro"/>
</dbReference>
<dbReference type="Pfam" id="PF00999">
    <property type="entry name" value="Na_H_Exchanger"/>
    <property type="match status" value="1"/>
</dbReference>
<accession>A0AAD2FFF0</accession>